<dbReference type="InterPro" id="IPR036271">
    <property type="entry name" value="Tet_transcr_reg_TetR-rel_C_sf"/>
</dbReference>
<feature type="domain" description="HTH tetR-type" evidence="5">
    <location>
        <begin position="18"/>
        <end position="78"/>
    </location>
</feature>
<dbReference type="Pfam" id="PF17918">
    <property type="entry name" value="TetR_C_15"/>
    <property type="match status" value="1"/>
</dbReference>
<dbReference type="GO" id="GO:0000976">
    <property type="term" value="F:transcription cis-regulatory region binding"/>
    <property type="evidence" value="ECO:0007669"/>
    <property type="project" value="TreeGrafter"/>
</dbReference>
<dbReference type="InterPro" id="IPR009057">
    <property type="entry name" value="Homeodomain-like_sf"/>
</dbReference>
<keyword evidence="2 4" id="KW-0238">DNA-binding</keyword>
<dbReference type="PROSITE" id="PS01081">
    <property type="entry name" value="HTH_TETR_1"/>
    <property type="match status" value="1"/>
</dbReference>
<dbReference type="AlphaFoldDB" id="A0A0E3XPB7"/>
<accession>A0A0E3XPB7</accession>
<organism evidence="6 7">
    <name type="scientific">Mycobacteroides chelonae</name>
    <name type="common">Mycobacterium chelonae</name>
    <dbReference type="NCBI Taxonomy" id="1774"/>
    <lineage>
        <taxon>Bacteria</taxon>
        <taxon>Bacillati</taxon>
        <taxon>Actinomycetota</taxon>
        <taxon>Actinomycetes</taxon>
        <taxon>Mycobacteriales</taxon>
        <taxon>Mycobacteriaceae</taxon>
        <taxon>Mycobacteroides</taxon>
    </lineage>
</organism>
<evidence type="ECO:0000256" key="1">
    <source>
        <dbReference type="ARBA" id="ARBA00023015"/>
    </source>
</evidence>
<gene>
    <name evidence="6" type="ORF">BKG82_25530</name>
</gene>
<evidence type="ECO:0000313" key="6">
    <source>
        <dbReference type="EMBL" id="OHU47708.1"/>
    </source>
</evidence>
<dbReference type="Pfam" id="PF00440">
    <property type="entry name" value="TetR_N"/>
    <property type="match status" value="1"/>
</dbReference>
<dbReference type="SUPFAM" id="SSF48498">
    <property type="entry name" value="Tetracyclin repressor-like, C-terminal domain"/>
    <property type="match status" value="1"/>
</dbReference>
<dbReference type="PRINTS" id="PR00455">
    <property type="entry name" value="HTHTETR"/>
</dbReference>
<dbReference type="PROSITE" id="PS50977">
    <property type="entry name" value="HTH_TETR_2"/>
    <property type="match status" value="1"/>
</dbReference>
<dbReference type="Proteomes" id="UP000180043">
    <property type="component" value="Unassembled WGS sequence"/>
</dbReference>
<dbReference type="GeneID" id="31680884"/>
<dbReference type="PANTHER" id="PTHR30055:SF234">
    <property type="entry name" value="HTH-TYPE TRANSCRIPTIONAL REGULATOR BETI"/>
    <property type="match status" value="1"/>
</dbReference>
<keyword evidence="1" id="KW-0805">Transcription regulation</keyword>
<dbReference type="InterPro" id="IPR023772">
    <property type="entry name" value="DNA-bd_HTH_TetR-type_CS"/>
</dbReference>
<dbReference type="InterPro" id="IPR050109">
    <property type="entry name" value="HTH-type_TetR-like_transc_reg"/>
</dbReference>
<dbReference type="PATRIC" id="fig|1774.35.peg.3284"/>
<dbReference type="HOGENOM" id="CLU_069356_46_0_11"/>
<dbReference type="OrthoDB" id="5242390at2"/>
<dbReference type="InterPro" id="IPR041669">
    <property type="entry name" value="TetR_C_15"/>
</dbReference>
<evidence type="ECO:0000256" key="2">
    <source>
        <dbReference type="ARBA" id="ARBA00023125"/>
    </source>
</evidence>
<comment type="caution">
    <text evidence="6">The sequence shown here is derived from an EMBL/GenBank/DDBJ whole genome shotgun (WGS) entry which is preliminary data.</text>
</comment>
<proteinExistence type="predicted"/>
<dbReference type="GO" id="GO:0003700">
    <property type="term" value="F:DNA-binding transcription factor activity"/>
    <property type="evidence" value="ECO:0007669"/>
    <property type="project" value="TreeGrafter"/>
</dbReference>
<evidence type="ECO:0000256" key="3">
    <source>
        <dbReference type="ARBA" id="ARBA00023163"/>
    </source>
</evidence>
<dbReference type="RefSeq" id="WP_046254305.1">
    <property type="nucleotide sequence ID" value="NZ_BSAK01000012.1"/>
</dbReference>
<dbReference type="Gene3D" id="1.10.357.10">
    <property type="entry name" value="Tetracycline Repressor, domain 2"/>
    <property type="match status" value="1"/>
</dbReference>
<feature type="DNA-binding region" description="H-T-H motif" evidence="4">
    <location>
        <begin position="41"/>
        <end position="60"/>
    </location>
</feature>
<reference evidence="6 7" key="1">
    <citation type="submission" date="2016-10" db="EMBL/GenBank/DDBJ databases">
        <title>Evaluation of Human, Veterinary and Environmental Mycobacterium chelonae Isolates by Core Genome Phylogenomic Analysis, Targeted Gene Comparison, and Anti-microbial Susceptibility Patterns: A Tale of Mistaken Identities.</title>
        <authorList>
            <person name="Fogelson S.B."/>
            <person name="Camus A.C."/>
            <person name="Lorenz W."/>
            <person name="Vasireddy R."/>
            <person name="Vasireddy S."/>
            <person name="Smith T."/>
            <person name="Brown-Elliott B.A."/>
            <person name="Wallace R.J.Jr."/>
            <person name="Hasan N.A."/>
            <person name="Reischl U."/>
            <person name="Sanchez S."/>
        </authorList>
    </citation>
    <scope>NUCLEOTIDE SEQUENCE [LARGE SCALE GENOMIC DNA]</scope>
    <source>
        <strain evidence="6 7">15515</strain>
    </source>
</reference>
<dbReference type="InterPro" id="IPR001647">
    <property type="entry name" value="HTH_TetR"/>
</dbReference>
<evidence type="ECO:0000256" key="4">
    <source>
        <dbReference type="PROSITE-ProRule" id="PRU00335"/>
    </source>
</evidence>
<name>A0A0E3XPB7_MYCCH</name>
<dbReference type="PANTHER" id="PTHR30055">
    <property type="entry name" value="HTH-TYPE TRANSCRIPTIONAL REGULATOR RUTR"/>
    <property type="match status" value="1"/>
</dbReference>
<keyword evidence="3" id="KW-0804">Transcription</keyword>
<evidence type="ECO:0000259" key="5">
    <source>
        <dbReference type="PROSITE" id="PS50977"/>
    </source>
</evidence>
<evidence type="ECO:0000313" key="7">
    <source>
        <dbReference type="Proteomes" id="UP000180043"/>
    </source>
</evidence>
<dbReference type="EMBL" id="MLIQ01000032">
    <property type="protein sequence ID" value="OHU47708.1"/>
    <property type="molecule type" value="Genomic_DNA"/>
</dbReference>
<dbReference type="SUPFAM" id="SSF46689">
    <property type="entry name" value="Homeodomain-like"/>
    <property type="match status" value="1"/>
</dbReference>
<protein>
    <submittedName>
        <fullName evidence="6">TetR family transcriptional regulator</fullName>
    </submittedName>
</protein>
<sequence length="203" mass="22806">MLNTRLQPRKQPRQDRAGATRRRILDAAAHVFADFGYAAGTTNRIAERADISIGSLYQYFPNKDSILVELMTAHTEEGFALIQRHLSAGLPNSIEDTLRVFVRAAIDNHRDNPRLHRVLFEEAPRPPEFLALLHRSEDAVVAAAETLLATHPEVRIAETAMAARMVVATIESLVHRLVAGPRPVDTQLFEDELVNMLTRYLTH</sequence>